<dbReference type="Proteomes" id="UP001565471">
    <property type="component" value="Unassembled WGS sequence"/>
</dbReference>
<comment type="catalytic activity">
    <reaction evidence="7">
        <text>hydrogencarbonate + H(+) = CO2 + H2O</text>
        <dbReference type="Rhea" id="RHEA:10748"/>
        <dbReference type="ChEBI" id="CHEBI:15377"/>
        <dbReference type="ChEBI" id="CHEBI:15378"/>
        <dbReference type="ChEBI" id="CHEBI:16526"/>
        <dbReference type="ChEBI" id="CHEBI:17544"/>
        <dbReference type="EC" id="4.2.1.1"/>
    </reaction>
</comment>
<comment type="similarity">
    <text evidence="1">Belongs to the beta-class carbonic anhydrase family.</text>
</comment>
<keyword evidence="5 10" id="KW-0456">Lyase</keyword>
<dbReference type="Gene3D" id="3.40.1050.10">
    <property type="entry name" value="Carbonic anhydrase"/>
    <property type="match status" value="1"/>
</dbReference>
<keyword evidence="3 8" id="KW-0479">Metal-binding</keyword>
<comment type="function">
    <text evidence="6">Catalyzes the reversible hydration of carbon dioxide to form bicarbonate.</text>
</comment>
<dbReference type="Proteomes" id="UP000673383">
    <property type="component" value="Unassembled WGS sequence"/>
</dbReference>
<keyword evidence="13" id="KW-1185">Reference proteome</keyword>
<comment type="cofactor">
    <cofactor evidence="8">
        <name>Zn(2+)</name>
        <dbReference type="ChEBI" id="CHEBI:29105"/>
    </cofactor>
    <text evidence="8">Binds 1 zinc ion per subunit.</text>
</comment>
<evidence type="ECO:0000256" key="8">
    <source>
        <dbReference type="PIRSR" id="PIRSR601765-1"/>
    </source>
</evidence>
<sequence length="254" mass="26644">MCQLCEIAAPTQTSRRRFLAAAACTAASLALAPPVSAKETKSPPKPQNVLAPDAALDRLVKGNLRYVEGVSRRHDFKHEREALAGGQNPFAGILSCADSRIAPEYAFDTGRGDLFVCRVAGNFASDETIASLEYASAVLNVPLFMVLGHDSCGAVDAAIKSLKDNTTLPGHLPSLVNAIAPAVKATEGKGGDRLANAIRQNVIDNVAKLKSATPILSAAVDQGKLRVVGAVYRLTDGKVELVTDAKTAGDVKVR</sequence>
<dbReference type="NCBIfam" id="TIGR01409">
    <property type="entry name" value="TAT_signal_seq"/>
    <property type="match status" value="1"/>
</dbReference>
<feature type="binding site" evidence="8">
    <location>
        <position position="96"/>
    </location>
    <ligand>
        <name>Zn(2+)</name>
        <dbReference type="ChEBI" id="CHEBI:29105"/>
    </ligand>
</feature>
<organism evidence="10 12">
    <name type="scientific">Bradyrhizobium elkanii</name>
    <dbReference type="NCBI Taxonomy" id="29448"/>
    <lineage>
        <taxon>Bacteria</taxon>
        <taxon>Pseudomonadati</taxon>
        <taxon>Pseudomonadota</taxon>
        <taxon>Alphaproteobacteria</taxon>
        <taxon>Hyphomicrobiales</taxon>
        <taxon>Nitrobacteraceae</taxon>
        <taxon>Bradyrhizobium</taxon>
    </lineage>
</organism>
<proteinExistence type="inferred from homology"/>
<evidence type="ECO:0000313" key="11">
    <source>
        <dbReference type="EMBL" id="MEY9318509.1"/>
    </source>
</evidence>
<dbReference type="InterPro" id="IPR036874">
    <property type="entry name" value="Carbonic_anhydrase_sf"/>
</dbReference>
<dbReference type="CDD" id="cd03378">
    <property type="entry name" value="beta_CA_cladeC"/>
    <property type="match status" value="1"/>
</dbReference>
<evidence type="ECO:0000313" key="12">
    <source>
        <dbReference type="Proteomes" id="UP000673383"/>
    </source>
</evidence>
<evidence type="ECO:0000313" key="10">
    <source>
        <dbReference type="EMBL" id="MBP1295920.1"/>
    </source>
</evidence>
<evidence type="ECO:0000256" key="5">
    <source>
        <dbReference type="ARBA" id="ARBA00023239"/>
    </source>
</evidence>
<feature type="binding site" evidence="8">
    <location>
        <position position="152"/>
    </location>
    <ligand>
        <name>Zn(2+)</name>
        <dbReference type="ChEBI" id="CHEBI:29105"/>
    </ligand>
</feature>
<dbReference type="PROSITE" id="PS00704">
    <property type="entry name" value="PROK_CO2_ANHYDRASE_1"/>
    <property type="match status" value="1"/>
</dbReference>
<feature type="signal peptide" evidence="9">
    <location>
        <begin position="1"/>
        <end position="37"/>
    </location>
</feature>
<evidence type="ECO:0000256" key="4">
    <source>
        <dbReference type="ARBA" id="ARBA00022833"/>
    </source>
</evidence>
<evidence type="ECO:0000256" key="9">
    <source>
        <dbReference type="SAM" id="SignalP"/>
    </source>
</evidence>
<dbReference type="EMBL" id="JBGBZA010000002">
    <property type="protein sequence ID" value="MEY9318509.1"/>
    <property type="molecule type" value="Genomic_DNA"/>
</dbReference>
<dbReference type="RefSeq" id="WP_075968973.1">
    <property type="nucleotide sequence ID" value="NZ_CP126026.1"/>
</dbReference>
<evidence type="ECO:0000256" key="2">
    <source>
        <dbReference type="ARBA" id="ARBA00012925"/>
    </source>
</evidence>
<feature type="binding site" evidence="8">
    <location>
        <position position="98"/>
    </location>
    <ligand>
        <name>Zn(2+)</name>
        <dbReference type="ChEBI" id="CHEBI:29105"/>
    </ligand>
</feature>
<evidence type="ECO:0000256" key="6">
    <source>
        <dbReference type="ARBA" id="ARBA00024993"/>
    </source>
</evidence>
<keyword evidence="4 8" id="KW-0862">Zinc</keyword>
<reference evidence="11 13" key="2">
    <citation type="submission" date="2024-07" db="EMBL/GenBank/DDBJ databases">
        <title>Genomic Encyclopedia of Type Strains, Phase V (KMG-V): Genome sequencing to study the core and pangenomes of soil and plant-associated prokaryotes.</title>
        <authorList>
            <person name="Whitman W."/>
        </authorList>
    </citation>
    <scope>NUCLEOTIDE SEQUENCE [LARGE SCALE GENOMIC DNA]</scope>
    <source>
        <strain evidence="11 13">USDA 415</strain>
    </source>
</reference>
<dbReference type="GO" id="GO:0008270">
    <property type="term" value="F:zinc ion binding"/>
    <property type="evidence" value="ECO:0007669"/>
    <property type="project" value="InterPro"/>
</dbReference>
<evidence type="ECO:0000256" key="7">
    <source>
        <dbReference type="ARBA" id="ARBA00048348"/>
    </source>
</evidence>
<dbReference type="GO" id="GO:0004089">
    <property type="term" value="F:carbonate dehydratase activity"/>
    <property type="evidence" value="ECO:0007669"/>
    <property type="project" value="UniProtKB-EC"/>
</dbReference>
<dbReference type="InterPro" id="IPR015892">
    <property type="entry name" value="Carbonic_anhydrase_CS"/>
</dbReference>
<dbReference type="InterPro" id="IPR001765">
    <property type="entry name" value="Carbonic_anhydrase"/>
</dbReference>
<reference evidence="10" key="1">
    <citation type="submission" date="2021-02" db="EMBL/GenBank/DDBJ databases">
        <title>Genomic Encyclopedia of Type Strains, Phase IV (KMG-V): Genome sequencing to study the core and pangenomes of soil and plant-associated prokaryotes.</title>
        <authorList>
            <person name="Whitman W."/>
        </authorList>
    </citation>
    <scope>NUCLEOTIDE SEQUENCE</scope>
    <source>
        <strain evidence="10">USDA 406</strain>
    </source>
</reference>
<evidence type="ECO:0000313" key="13">
    <source>
        <dbReference type="Proteomes" id="UP001565471"/>
    </source>
</evidence>
<gene>
    <name evidence="11" type="ORF">ABIF29_005308</name>
    <name evidence="10" type="ORF">JOH49_005673</name>
</gene>
<dbReference type="SUPFAM" id="SSF53056">
    <property type="entry name" value="beta-carbonic anhydrase, cab"/>
    <property type="match status" value="1"/>
</dbReference>
<dbReference type="InterPro" id="IPR019546">
    <property type="entry name" value="TAT_signal_bac_arc"/>
</dbReference>
<protein>
    <recommendedName>
        <fullName evidence="2">carbonic anhydrase</fullName>
        <ecNumber evidence="2">4.2.1.1</ecNumber>
    </recommendedName>
</protein>
<dbReference type="SMART" id="SM00947">
    <property type="entry name" value="Pro_CA"/>
    <property type="match status" value="1"/>
</dbReference>
<dbReference type="InterPro" id="IPR006311">
    <property type="entry name" value="TAT_signal"/>
</dbReference>
<keyword evidence="9" id="KW-0732">Signal</keyword>
<dbReference type="PANTHER" id="PTHR11002">
    <property type="entry name" value="CARBONIC ANHYDRASE"/>
    <property type="match status" value="1"/>
</dbReference>
<dbReference type="PROSITE" id="PS51318">
    <property type="entry name" value="TAT"/>
    <property type="match status" value="1"/>
</dbReference>
<dbReference type="AlphaFoldDB" id="A0A7Y8R7H6"/>
<dbReference type="GO" id="GO:0015976">
    <property type="term" value="P:carbon utilization"/>
    <property type="evidence" value="ECO:0007669"/>
    <property type="project" value="InterPro"/>
</dbReference>
<dbReference type="FunFam" id="3.40.1050.10:FF:000006">
    <property type="entry name" value="Carbonic anhydrase"/>
    <property type="match status" value="1"/>
</dbReference>
<feature type="binding site" evidence="8">
    <location>
        <position position="149"/>
    </location>
    <ligand>
        <name>Zn(2+)</name>
        <dbReference type="ChEBI" id="CHEBI:29105"/>
    </ligand>
</feature>
<name>A0A7Y8R7H6_BRAEL</name>
<accession>A0A7Y8R7H6</accession>
<dbReference type="EMBL" id="JAFICZ010000001">
    <property type="protein sequence ID" value="MBP1295920.1"/>
    <property type="molecule type" value="Genomic_DNA"/>
</dbReference>
<feature type="chain" id="PRO_5044662371" description="carbonic anhydrase" evidence="9">
    <location>
        <begin position="38"/>
        <end position="254"/>
    </location>
</feature>
<dbReference type="Pfam" id="PF00484">
    <property type="entry name" value="Pro_CA"/>
    <property type="match status" value="1"/>
</dbReference>
<dbReference type="PANTHER" id="PTHR11002:SF79">
    <property type="entry name" value="CARBONIC ANHYDRASE 2"/>
    <property type="match status" value="1"/>
</dbReference>
<evidence type="ECO:0000256" key="1">
    <source>
        <dbReference type="ARBA" id="ARBA00006217"/>
    </source>
</evidence>
<evidence type="ECO:0000256" key="3">
    <source>
        <dbReference type="ARBA" id="ARBA00022723"/>
    </source>
</evidence>
<comment type="caution">
    <text evidence="10">The sequence shown here is derived from an EMBL/GenBank/DDBJ whole genome shotgun (WGS) entry which is preliminary data.</text>
</comment>
<dbReference type="EC" id="4.2.1.1" evidence="2"/>